<protein>
    <submittedName>
        <fullName evidence="1">Uncharacterized protein</fullName>
    </submittedName>
</protein>
<accession>A0A512BL07</accession>
<organism evidence="1 2">
    <name type="scientific">Microvirga aerophila</name>
    <dbReference type="NCBI Taxonomy" id="670291"/>
    <lineage>
        <taxon>Bacteria</taxon>
        <taxon>Pseudomonadati</taxon>
        <taxon>Pseudomonadota</taxon>
        <taxon>Alphaproteobacteria</taxon>
        <taxon>Hyphomicrobiales</taxon>
        <taxon>Methylobacteriaceae</taxon>
        <taxon>Microvirga</taxon>
    </lineage>
</organism>
<evidence type="ECO:0000313" key="1">
    <source>
        <dbReference type="EMBL" id="GEO12598.1"/>
    </source>
</evidence>
<evidence type="ECO:0000313" key="2">
    <source>
        <dbReference type="Proteomes" id="UP000321085"/>
    </source>
</evidence>
<proteinExistence type="predicted"/>
<dbReference type="Proteomes" id="UP000321085">
    <property type="component" value="Unassembled WGS sequence"/>
</dbReference>
<reference evidence="1 2" key="1">
    <citation type="submission" date="2019-07" db="EMBL/GenBank/DDBJ databases">
        <title>Whole genome shotgun sequence of Microvirga aerophila NBRC 106136.</title>
        <authorList>
            <person name="Hosoyama A."/>
            <person name="Uohara A."/>
            <person name="Ohji S."/>
            <person name="Ichikawa N."/>
        </authorList>
    </citation>
    <scope>NUCLEOTIDE SEQUENCE [LARGE SCALE GENOMIC DNA]</scope>
    <source>
        <strain evidence="1 2">NBRC 106136</strain>
    </source>
</reference>
<dbReference type="RefSeq" id="WP_114184502.1">
    <property type="nucleotide sequence ID" value="NZ_BJYU01000002.1"/>
</dbReference>
<keyword evidence="2" id="KW-1185">Reference proteome</keyword>
<dbReference type="EMBL" id="BJYU01000002">
    <property type="protein sequence ID" value="GEO12598.1"/>
    <property type="molecule type" value="Genomic_DNA"/>
</dbReference>
<sequence>MLTRITLPEGAAARIDDDTWHLLDHLRLLCDTTVRNAHILRDDDFYEIALFGLHAWNMIRVIPKRRDVVFRRTGTPLCLQPAHLVIDLARAQVRAIESRRGRLSCVFSVAAEFKE</sequence>
<name>A0A512BL07_9HYPH</name>
<gene>
    <name evidence="1" type="ORF">MAE02_02940</name>
</gene>
<dbReference type="AlphaFoldDB" id="A0A512BL07"/>
<comment type="caution">
    <text evidence="1">The sequence shown here is derived from an EMBL/GenBank/DDBJ whole genome shotgun (WGS) entry which is preliminary data.</text>
</comment>